<dbReference type="GO" id="GO:0005576">
    <property type="term" value="C:extracellular region"/>
    <property type="evidence" value="ECO:0007669"/>
    <property type="project" value="UniProtKB-SubCell"/>
</dbReference>
<evidence type="ECO:0000256" key="4">
    <source>
        <dbReference type="ARBA" id="ARBA00022729"/>
    </source>
</evidence>
<evidence type="ECO:0000256" key="5">
    <source>
        <dbReference type="ARBA" id="ARBA00023180"/>
    </source>
</evidence>
<evidence type="ECO:0000256" key="1">
    <source>
        <dbReference type="ARBA" id="ARBA00004613"/>
    </source>
</evidence>
<evidence type="ECO:0000256" key="2">
    <source>
        <dbReference type="ARBA" id="ARBA00009923"/>
    </source>
</evidence>
<dbReference type="Gene3D" id="3.40.33.10">
    <property type="entry name" value="CAP"/>
    <property type="match status" value="1"/>
</dbReference>
<comment type="similarity">
    <text evidence="2">Belongs to the CRISP family.</text>
</comment>
<evidence type="ECO:0000256" key="6">
    <source>
        <dbReference type="ARBA" id="ARBA00068306"/>
    </source>
</evidence>
<keyword evidence="3" id="KW-0964">Secreted</keyword>
<dbReference type="Pfam" id="PF00188">
    <property type="entry name" value="CAP"/>
    <property type="match status" value="1"/>
</dbReference>
<dbReference type="CDD" id="cd05380">
    <property type="entry name" value="CAP_euk"/>
    <property type="match status" value="1"/>
</dbReference>
<dbReference type="SMART" id="SM00198">
    <property type="entry name" value="SCP"/>
    <property type="match status" value="1"/>
</dbReference>
<evidence type="ECO:0000256" key="3">
    <source>
        <dbReference type="ARBA" id="ARBA00022525"/>
    </source>
</evidence>
<dbReference type="InterPro" id="IPR034763">
    <property type="entry name" value="P14a_insect"/>
</dbReference>
<dbReference type="PANTHER" id="PTHR10334">
    <property type="entry name" value="CYSTEINE-RICH SECRETORY PROTEIN-RELATED"/>
    <property type="match status" value="1"/>
</dbReference>
<keyword evidence="5" id="KW-0325">Glycoprotein</keyword>
<dbReference type="SUPFAM" id="SSF55797">
    <property type="entry name" value="PR-1-like"/>
    <property type="match status" value="1"/>
</dbReference>
<protein>
    <recommendedName>
        <fullName evidence="6">Venom allergen-1</fullName>
    </recommendedName>
</protein>
<reference evidence="9" key="1">
    <citation type="submission" date="2017-01" db="EMBL/GenBank/DDBJ databases">
        <title>A deep insight into the sialotranscriptome of adult male and female Cluex tarsalis mosquitoes.</title>
        <authorList>
            <person name="Ribeiro J.M."/>
            <person name="Moreira F."/>
            <person name="Bernard K.A."/>
            <person name="Calvo E."/>
        </authorList>
    </citation>
    <scope>NUCLEOTIDE SEQUENCE</scope>
    <source>
        <strain evidence="9">Kern County</strain>
        <tissue evidence="9">Salivary glands</tissue>
    </source>
</reference>
<comment type="subcellular location">
    <subcellularLocation>
        <location evidence="1">Secreted</location>
    </subcellularLocation>
</comment>
<proteinExistence type="inferred from homology"/>
<evidence type="ECO:0000259" key="8">
    <source>
        <dbReference type="SMART" id="SM00198"/>
    </source>
</evidence>
<dbReference type="EMBL" id="GFDL01005660">
    <property type="protein sequence ID" value="JAV29385.1"/>
    <property type="molecule type" value="Transcribed_RNA"/>
</dbReference>
<dbReference type="AlphaFoldDB" id="A0A1Q3FP69"/>
<evidence type="ECO:0000256" key="7">
    <source>
        <dbReference type="SAM" id="SignalP"/>
    </source>
</evidence>
<feature type="domain" description="SCP" evidence="8">
    <location>
        <begin position="63"/>
        <end position="219"/>
    </location>
</feature>
<organism evidence="9">
    <name type="scientific">Culex tarsalis</name>
    <name type="common">Encephalitis mosquito</name>
    <dbReference type="NCBI Taxonomy" id="7177"/>
    <lineage>
        <taxon>Eukaryota</taxon>
        <taxon>Metazoa</taxon>
        <taxon>Ecdysozoa</taxon>
        <taxon>Arthropoda</taxon>
        <taxon>Hexapoda</taxon>
        <taxon>Insecta</taxon>
        <taxon>Pterygota</taxon>
        <taxon>Neoptera</taxon>
        <taxon>Endopterygota</taxon>
        <taxon>Diptera</taxon>
        <taxon>Nematocera</taxon>
        <taxon>Culicoidea</taxon>
        <taxon>Culicidae</taxon>
        <taxon>Culicinae</taxon>
        <taxon>Culicini</taxon>
        <taxon>Culex</taxon>
        <taxon>Culex</taxon>
    </lineage>
</organism>
<accession>A0A1Q3FP69</accession>
<dbReference type="FunFam" id="3.40.33.10:FF:000007">
    <property type="entry name" value="Venom allergen"/>
    <property type="match status" value="1"/>
</dbReference>
<dbReference type="InterPro" id="IPR035940">
    <property type="entry name" value="CAP_sf"/>
</dbReference>
<feature type="signal peptide" evidence="7">
    <location>
        <begin position="1"/>
        <end position="23"/>
    </location>
</feature>
<dbReference type="InterPro" id="IPR001283">
    <property type="entry name" value="CRISP-related"/>
</dbReference>
<evidence type="ECO:0000313" key="9">
    <source>
        <dbReference type="EMBL" id="JAV29385.1"/>
    </source>
</evidence>
<feature type="chain" id="PRO_5012953231" description="Venom allergen-1" evidence="7">
    <location>
        <begin position="24"/>
        <end position="265"/>
    </location>
</feature>
<name>A0A1Q3FP69_CULTA</name>
<dbReference type="InterPro" id="IPR014044">
    <property type="entry name" value="CAP_dom"/>
</dbReference>
<dbReference type="PIRSF" id="PIRSF038921">
    <property type="entry name" value="P14a"/>
    <property type="match status" value="1"/>
</dbReference>
<keyword evidence="4 7" id="KW-0732">Signal</keyword>
<sequence length="265" mass="29312">MLKLVKSWIWLSMLLASLKSAYTVDYCDSSICPPGASNIGCGNDGKLAKACPSNAKAIEMTEELKKLIVDTHNKYRNEVATGKVGHLPKASAMPTLTWDNDLAETAQMNSNRCIRGHDACHNTDQYKNSGQNINYNATSTDSIDHMKEVPNLITSWYDERHDVNKNMVNTMYDPGKSIMVFHFAVMASDKVNKVGCGLTQWKNEGEWLQLYLVCNYSFNDFIGIPIYVSGKKPCSGCTTGCNTAYPGLCNESEPVPQLIDYPAGK</sequence>